<dbReference type="Gene3D" id="3.40.50.300">
    <property type="entry name" value="P-loop containing nucleotide triphosphate hydrolases"/>
    <property type="match status" value="1"/>
</dbReference>
<dbReference type="EMBL" id="CP092863">
    <property type="protein sequence ID" value="UYV60859.1"/>
    <property type="molecule type" value="Genomic_DNA"/>
</dbReference>
<feature type="domain" description="DNA helicase Pif1-like DEAD-box helicase" evidence="2">
    <location>
        <begin position="22"/>
        <end position="188"/>
    </location>
</feature>
<evidence type="ECO:0000313" key="4">
    <source>
        <dbReference type="Proteomes" id="UP001235939"/>
    </source>
</evidence>
<proteinExistence type="inferred from homology"/>
<evidence type="ECO:0000313" key="3">
    <source>
        <dbReference type="EMBL" id="UYV60859.1"/>
    </source>
</evidence>
<keyword evidence="1" id="KW-0233">DNA recombination</keyword>
<keyword evidence="4" id="KW-1185">Reference proteome</keyword>
<dbReference type="Proteomes" id="UP001235939">
    <property type="component" value="Chromosome 01"/>
</dbReference>
<keyword evidence="1" id="KW-0378">Hydrolase</keyword>
<accession>A0ABY6JWD9</accession>
<comment type="similarity">
    <text evidence="1">Belongs to the helicase family.</text>
</comment>
<dbReference type="InterPro" id="IPR027417">
    <property type="entry name" value="P-loop_NTPase"/>
</dbReference>
<dbReference type="EC" id="5.6.2.3" evidence="1"/>
<dbReference type="PANTHER" id="PTHR10492:SF95">
    <property type="entry name" value="HELITRON HELICASE-LIKE DOMAIN-CONTAINING PROTEIN"/>
    <property type="match status" value="1"/>
</dbReference>
<reference evidence="3 4" key="1">
    <citation type="submission" date="2022-01" db="EMBL/GenBank/DDBJ databases">
        <title>A chromosomal length assembly of Cordylochernes scorpioides.</title>
        <authorList>
            <person name="Zeh D."/>
            <person name="Zeh J."/>
        </authorList>
    </citation>
    <scope>NUCLEOTIDE SEQUENCE [LARGE SCALE GENOMIC DNA]</scope>
    <source>
        <strain evidence="3">IN4F17</strain>
        <tissue evidence="3">Whole Body</tissue>
    </source>
</reference>
<sequence>MNLGNSETGRYLAECGTCLLIGRDVTVAIASSGIAATLLDGGRTAHSALKLPLNMQVIETPTYNISKYSGMGKVLRSCQLIIWGECTMAHKKSLEALNRTLKDLRGNEQLFGGALILLAGDFRRTLPVIPRSTPADELNACLKSSVLWRYVDKISLKTNIRVQLQQDESSERFAKQLFDIGNGKMEMDESTHCITLQENFCHFVKSTDELIAKFFQIYRRIIKIIIGLVSVLYFQPKTLM</sequence>
<keyword evidence="1" id="KW-0347">Helicase</keyword>
<protein>
    <recommendedName>
        <fullName evidence="1">ATP-dependent DNA helicase</fullName>
        <ecNumber evidence="1">5.6.2.3</ecNumber>
    </recommendedName>
</protein>
<gene>
    <name evidence="3" type="ORF">LAZ67_1002623</name>
</gene>
<keyword evidence="1" id="KW-0547">Nucleotide-binding</keyword>
<keyword evidence="1" id="KW-0227">DNA damage</keyword>
<dbReference type="InterPro" id="IPR010285">
    <property type="entry name" value="DNA_helicase_pif1-like_DEAD"/>
</dbReference>
<comment type="catalytic activity">
    <reaction evidence="1">
        <text>ATP + H2O = ADP + phosphate + H(+)</text>
        <dbReference type="Rhea" id="RHEA:13065"/>
        <dbReference type="ChEBI" id="CHEBI:15377"/>
        <dbReference type="ChEBI" id="CHEBI:15378"/>
        <dbReference type="ChEBI" id="CHEBI:30616"/>
        <dbReference type="ChEBI" id="CHEBI:43474"/>
        <dbReference type="ChEBI" id="CHEBI:456216"/>
        <dbReference type="EC" id="5.6.2.3"/>
    </reaction>
</comment>
<comment type="cofactor">
    <cofactor evidence="1">
        <name>Mg(2+)</name>
        <dbReference type="ChEBI" id="CHEBI:18420"/>
    </cofactor>
</comment>
<keyword evidence="1" id="KW-0234">DNA repair</keyword>
<dbReference type="Pfam" id="PF05970">
    <property type="entry name" value="PIF1"/>
    <property type="match status" value="1"/>
</dbReference>
<organism evidence="3 4">
    <name type="scientific">Cordylochernes scorpioides</name>
    <dbReference type="NCBI Taxonomy" id="51811"/>
    <lineage>
        <taxon>Eukaryota</taxon>
        <taxon>Metazoa</taxon>
        <taxon>Ecdysozoa</taxon>
        <taxon>Arthropoda</taxon>
        <taxon>Chelicerata</taxon>
        <taxon>Arachnida</taxon>
        <taxon>Pseudoscorpiones</taxon>
        <taxon>Cheliferoidea</taxon>
        <taxon>Chernetidae</taxon>
        <taxon>Cordylochernes</taxon>
    </lineage>
</organism>
<keyword evidence="1" id="KW-0067">ATP-binding</keyword>
<dbReference type="PANTHER" id="PTHR10492">
    <property type="match status" value="1"/>
</dbReference>
<name>A0ABY6JWD9_9ARAC</name>
<evidence type="ECO:0000256" key="1">
    <source>
        <dbReference type="RuleBase" id="RU363044"/>
    </source>
</evidence>
<evidence type="ECO:0000259" key="2">
    <source>
        <dbReference type="Pfam" id="PF05970"/>
    </source>
</evidence>